<dbReference type="GO" id="GO:0005524">
    <property type="term" value="F:ATP binding"/>
    <property type="evidence" value="ECO:0007669"/>
    <property type="project" value="UniProtKB-KW"/>
</dbReference>
<name>A0ABD3V966_SINWO</name>
<dbReference type="CDD" id="cd10229">
    <property type="entry name" value="ASKHA_NBD_HSP70_HSPA12"/>
    <property type="match status" value="1"/>
</dbReference>
<keyword evidence="3" id="KW-0067">ATP-binding</keyword>
<comment type="similarity">
    <text evidence="1">Belongs to the heat shock protein 70 family.</text>
</comment>
<dbReference type="EMBL" id="JBJQND010000013">
    <property type="protein sequence ID" value="KAL3857062.1"/>
    <property type="molecule type" value="Genomic_DNA"/>
</dbReference>
<evidence type="ECO:0000256" key="2">
    <source>
        <dbReference type="ARBA" id="ARBA00022741"/>
    </source>
</evidence>
<evidence type="ECO:0008006" key="6">
    <source>
        <dbReference type="Google" id="ProtNLM"/>
    </source>
</evidence>
<evidence type="ECO:0000256" key="1">
    <source>
        <dbReference type="ARBA" id="ARBA00007381"/>
    </source>
</evidence>
<keyword evidence="2" id="KW-0547">Nucleotide-binding</keyword>
<sequence length="584" mass="66384">MEPEIVIALDIGSTYSGYAYQFSSDFKENPREIWMSDSWSSSNNTHKTSTCLLLKCDTQERIAIGEDAEKEYLRLCDTGEECDYHFFKNFKMILYRKDFATDENPANPKNQAEDYSGRHISFTLVMSKFIEGLKEDCLERFERYEGNQEPRDIGEDQTTDAESKPAINEKKIRWVITVPAIWNDFAKHAMRESAVMAGIPDDQLIIALEPEAAVVHCMYLSDQEKKYMGELGSAGNKFVVVDMGGGTVDITAVKVLKNGHLEQIMMANGGPWGGQSVKNSFSQLVRDVFITKNEPSSFGSCKRADLFEMELEFERQKVAIRGKKKQVTLWIKLPLPADVCRNILCTLKRTNNGLYFKPEIISEILFNEPMKLILENLQSILNDETARSIEKIILVGGLAESHIVRTKISEAFPHWRILVPSNPFCAVLKGAVLYGQKPDIFESRISRFTYGIGTHIPFDPEKHPQDKKEEDSSGKMWCKDVFSIHVKRNQIVSLNKEQPGIVYEPLERYQTSIKCDIYQTESQNPLYITEKGCKKIGSLVEMPDLTEGTERNAQVTMIFGGTELGVKGIDESTRKEFKTTIVYH</sequence>
<gene>
    <name evidence="4" type="ORF">ACJMK2_011758</name>
</gene>
<reference evidence="4 5" key="1">
    <citation type="submission" date="2024-11" db="EMBL/GenBank/DDBJ databases">
        <title>Chromosome-level genome assembly of the freshwater bivalve Anodonta woodiana.</title>
        <authorList>
            <person name="Chen X."/>
        </authorList>
    </citation>
    <scope>NUCLEOTIDE SEQUENCE [LARGE SCALE GENOMIC DNA]</scope>
    <source>
        <strain evidence="4">MN2024</strain>
        <tissue evidence="4">Gills</tissue>
    </source>
</reference>
<dbReference type="PANTHER" id="PTHR14187">
    <property type="entry name" value="ALPHA KINASE/ELONGATION FACTOR 2 KINASE"/>
    <property type="match status" value="1"/>
</dbReference>
<organism evidence="4 5">
    <name type="scientific">Sinanodonta woodiana</name>
    <name type="common">Chinese pond mussel</name>
    <name type="synonym">Anodonta woodiana</name>
    <dbReference type="NCBI Taxonomy" id="1069815"/>
    <lineage>
        <taxon>Eukaryota</taxon>
        <taxon>Metazoa</taxon>
        <taxon>Spiralia</taxon>
        <taxon>Lophotrochozoa</taxon>
        <taxon>Mollusca</taxon>
        <taxon>Bivalvia</taxon>
        <taxon>Autobranchia</taxon>
        <taxon>Heteroconchia</taxon>
        <taxon>Palaeoheterodonta</taxon>
        <taxon>Unionida</taxon>
        <taxon>Unionoidea</taxon>
        <taxon>Unionidae</taxon>
        <taxon>Unioninae</taxon>
        <taxon>Sinanodonta</taxon>
    </lineage>
</organism>
<dbReference type="PANTHER" id="PTHR14187:SF5">
    <property type="entry name" value="HEAT SHOCK 70 KDA PROTEIN 12A"/>
    <property type="match status" value="1"/>
</dbReference>
<dbReference type="SUPFAM" id="SSF53067">
    <property type="entry name" value="Actin-like ATPase domain"/>
    <property type="match status" value="2"/>
</dbReference>
<comment type="caution">
    <text evidence="4">The sequence shown here is derived from an EMBL/GenBank/DDBJ whole genome shotgun (WGS) entry which is preliminary data.</text>
</comment>
<dbReference type="AlphaFoldDB" id="A0ABD3V966"/>
<protein>
    <recommendedName>
        <fullName evidence="6">Heat shock 70 kDa protein 12A</fullName>
    </recommendedName>
</protein>
<accession>A0ABD3V966</accession>
<keyword evidence="5" id="KW-1185">Reference proteome</keyword>
<dbReference type="Pfam" id="PF00012">
    <property type="entry name" value="HSP70"/>
    <property type="match status" value="1"/>
</dbReference>
<dbReference type="Proteomes" id="UP001634394">
    <property type="component" value="Unassembled WGS sequence"/>
</dbReference>
<dbReference type="InterPro" id="IPR043129">
    <property type="entry name" value="ATPase_NBD"/>
</dbReference>
<dbReference type="Gene3D" id="3.30.420.40">
    <property type="match status" value="2"/>
</dbReference>
<evidence type="ECO:0000313" key="5">
    <source>
        <dbReference type="Proteomes" id="UP001634394"/>
    </source>
</evidence>
<proteinExistence type="inferred from homology"/>
<evidence type="ECO:0000256" key="3">
    <source>
        <dbReference type="ARBA" id="ARBA00022840"/>
    </source>
</evidence>
<evidence type="ECO:0000313" key="4">
    <source>
        <dbReference type="EMBL" id="KAL3857062.1"/>
    </source>
</evidence>
<dbReference type="InterPro" id="IPR013126">
    <property type="entry name" value="Hsp_70_fam"/>
</dbReference>